<evidence type="ECO:0000313" key="2">
    <source>
        <dbReference type="Proteomes" id="UP001060336"/>
    </source>
</evidence>
<accession>A0A9J7ASF7</accession>
<dbReference type="AlphaFoldDB" id="A0A9J7ASF7"/>
<gene>
    <name evidence="1" type="ORF">NUH88_02585</name>
</gene>
<dbReference type="RefSeq" id="WP_257769778.1">
    <property type="nucleotide sequence ID" value="NZ_CP102480.1"/>
</dbReference>
<dbReference type="Proteomes" id="UP001060336">
    <property type="component" value="Chromosome"/>
</dbReference>
<name>A0A9J7ASF7_9PROT</name>
<proteinExistence type="predicted"/>
<organism evidence="1 2">
    <name type="scientific">Nisaea acidiphila</name>
    <dbReference type="NCBI Taxonomy" id="1862145"/>
    <lineage>
        <taxon>Bacteria</taxon>
        <taxon>Pseudomonadati</taxon>
        <taxon>Pseudomonadota</taxon>
        <taxon>Alphaproteobacteria</taxon>
        <taxon>Rhodospirillales</taxon>
        <taxon>Thalassobaculaceae</taxon>
        <taxon>Nisaea</taxon>
    </lineage>
</organism>
<sequence length="164" mass="18372">MNTAVSDIVSEAEMTSPLIHSFYEFWKECCGDSPVPDREHFTPESLRPWIGHVQIVEVIDGGRDFYHRIIGTEIVEAVGRDLSRKYVSESSYGIGAEAMLERYRETAGRAVPVFRKGRMIWAPSNSWTSFESVTAPMGQGSDAVDQLITVIDYPGRQGVPEEEV</sequence>
<protein>
    <submittedName>
        <fullName evidence="1">PAS domain-containing protein</fullName>
    </submittedName>
</protein>
<dbReference type="EMBL" id="CP102480">
    <property type="protein sequence ID" value="UUX50587.1"/>
    <property type="molecule type" value="Genomic_DNA"/>
</dbReference>
<dbReference type="InterPro" id="IPR009922">
    <property type="entry name" value="DUF1457"/>
</dbReference>
<dbReference type="Pfam" id="PF07310">
    <property type="entry name" value="PAS_5"/>
    <property type="match status" value="1"/>
</dbReference>
<keyword evidence="2" id="KW-1185">Reference proteome</keyword>
<reference evidence="1" key="1">
    <citation type="submission" date="2022-08" db="EMBL/GenBank/DDBJ databases">
        <title>Nisaea acidiphila sp. nov., isolated from a marine algal debris and emended description of the genus Nisaea Urios et al. 2008.</title>
        <authorList>
            <person name="Kwon K."/>
        </authorList>
    </citation>
    <scope>NUCLEOTIDE SEQUENCE</scope>
    <source>
        <strain evidence="1">MEBiC11861</strain>
    </source>
</reference>
<evidence type="ECO:0000313" key="1">
    <source>
        <dbReference type="EMBL" id="UUX50587.1"/>
    </source>
</evidence>
<dbReference type="KEGG" id="naci:NUH88_02585"/>